<dbReference type="Proteomes" id="UP001152795">
    <property type="component" value="Unassembled WGS sequence"/>
</dbReference>
<protein>
    <submittedName>
        <fullName evidence="1">Uncharacterized protein</fullName>
    </submittedName>
</protein>
<accession>A0A7D9E8B7</accession>
<evidence type="ECO:0000313" key="2">
    <source>
        <dbReference type="Proteomes" id="UP001152795"/>
    </source>
</evidence>
<proteinExistence type="predicted"/>
<comment type="caution">
    <text evidence="1">The sequence shown here is derived from an EMBL/GenBank/DDBJ whole genome shotgun (WGS) entry which is preliminary data.</text>
</comment>
<sequence>GMEQVVMDIEKNLNWLLTYVEGETESKVLTPNVIMWGGNAYPLEELETDTDKLTSMNRQLINARQHAWQCWKREYIHALMERIGQKRKAGV</sequence>
<organism evidence="1 2">
    <name type="scientific">Paramuricea clavata</name>
    <name type="common">Red gorgonian</name>
    <name type="synonym">Violescent sea-whip</name>
    <dbReference type="NCBI Taxonomy" id="317549"/>
    <lineage>
        <taxon>Eukaryota</taxon>
        <taxon>Metazoa</taxon>
        <taxon>Cnidaria</taxon>
        <taxon>Anthozoa</taxon>
        <taxon>Octocorallia</taxon>
        <taxon>Malacalcyonacea</taxon>
        <taxon>Plexauridae</taxon>
        <taxon>Paramuricea</taxon>
    </lineage>
</organism>
<dbReference type="AlphaFoldDB" id="A0A7D9E8B7"/>
<feature type="non-terminal residue" evidence="1">
    <location>
        <position position="1"/>
    </location>
</feature>
<gene>
    <name evidence="1" type="ORF">PACLA_8A041405</name>
</gene>
<name>A0A7D9E8B7_PARCT</name>
<dbReference type="EMBL" id="CACRXK020004842">
    <property type="protein sequence ID" value="CAB4004247.1"/>
    <property type="molecule type" value="Genomic_DNA"/>
</dbReference>
<evidence type="ECO:0000313" key="1">
    <source>
        <dbReference type="EMBL" id="CAB4004247.1"/>
    </source>
</evidence>
<keyword evidence="2" id="KW-1185">Reference proteome</keyword>
<reference evidence="1" key="1">
    <citation type="submission" date="2020-04" db="EMBL/GenBank/DDBJ databases">
        <authorList>
            <person name="Alioto T."/>
            <person name="Alioto T."/>
            <person name="Gomez Garrido J."/>
        </authorList>
    </citation>
    <scope>NUCLEOTIDE SEQUENCE</scope>
    <source>
        <strain evidence="1">A484AB</strain>
    </source>
</reference>
<feature type="non-terminal residue" evidence="1">
    <location>
        <position position="91"/>
    </location>
</feature>